<comment type="caution">
    <text evidence="1">The sequence shown here is derived from an EMBL/GenBank/DDBJ whole genome shotgun (WGS) entry which is preliminary data.</text>
</comment>
<evidence type="ECO:0000313" key="2">
    <source>
        <dbReference type="Proteomes" id="UP001525961"/>
    </source>
</evidence>
<dbReference type="RefSeq" id="WP_261235523.1">
    <property type="nucleotide sequence ID" value="NZ_JAMXFA010000013.1"/>
</dbReference>
<evidence type="ECO:0000313" key="1">
    <source>
        <dbReference type="EMBL" id="MCT7978313.1"/>
    </source>
</evidence>
<accession>A0ABT2N6I9</accession>
<protein>
    <submittedName>
        <fullName evidence="1">Uncharacterized protein</fullName>
    </submittedName>
</protein>
<dbReference type="EMBL" id="JAMXFA010000013">
    <property type="protein sequence ID" value="MCT7978313.1"/>
    <property type="molecule type" value="Genomic_DNA"/>
</dbReference>
<dbReference type="Proteomes" id="UP001525961">
    <property type="component" value="Unassembled WGS sequence"/>
</dbReference>
<keyword evidence="2" id="KW-1185">Reference proteome</keyword>
<reference evidence="1 2" key="1">
    <citation type="journal article" date="2022" name="Front. Microbiol.">
        <title>High genomic differentiation and limited gene flow indicate recent cryptic speciation within the genus Laspinema (cyanobacteria).</title>
        <authorList>
            <person name="Stanojkovic A."/>
            <person name="Skoupy S."/>
            <person name="Skaloud P."/>
            <person name="Dvorak P."/>
        </authorList>
    </citation>
    <scope>NUCLEOTIDE SEQUENCE [LARGE SCALE GENOMIC DNA]</scope>
    <source>
        <strain evidence="1 2">D3b</strain>
    </source>
</reference>
<proteinExistence type="predicted"/>
<sequence>MKISRYSDRQSGVLFPIQNALPDTGTTPPLLMKLLHSQSQESLNGTY</sequence>
<name>A0ABT2N6I9_9CYAN</name>
<organism evidence="1 2">
    <name type="scientific">Laspinema olomoucense D3b</name>
    <dbReference type="NCBI Taxonomy" id="2953688"/>
    <lineage>
        <taxon>Bacteria</taxon>
        <taxon>Bacillati</taxon>
        <taxon>Cyanobacteriota</taxon>
        <taxon>Cyanophyceae</taxon>
        <taxon>Oscillatoriophycideae</taxon>
        <taxon>Oscillatoriales</taxon>
        <taxon>Laspinemataceae</taxon>
        <taxon>Laspinema</taxon>
        <taxon>Laspinema olomoucense</taxon>
    </lineage>
</organism>
<gene>
    <name evidence="1" type="ORF">NG792_11400</name>
</gene>